<accession>A0A0G1D4N1</accession>
<gene>
    <name evidence="1" type="ORF">UV68_C0041G0014</name>
</gene>
<dbReference type="EMBL" id="LCFK01000041">
    <property type="protein sequence ID" value="KKS92627.1"/>
    <property type="molecule type" value="Genomic_DNA"/>
</dbReference>
<reference evidence="1 2" key="1">
    <citation type="journal article" date="2015" name="Nature">
        <title>rRNA introns, odd ribosomes, and small enigmatic genomes across a large radiation of phyla.</title>
        <authorList>
            <person name="Brown C.T."/>
            <person name="Hug L.A."/>
            <person name="Thomas B.C."/>
            <person name="Sharon I."/>
            <person name="Castelle C.J."/>
            <person name="Singh A."/>
            <person name="Wilkins M.J."/>
            <person name="Williams K.H."/>
            <person name="Banfield J.F."/>
        </authorList>
    </citation>
    <scope>NUCLEOTIDE SEQUENCE [LARGE SCALE GENOMIC DNA]</scope>
</reference>
<dbReference type="Proteomes" id="UP000033980">
    <property type="component" value="Unassembled WGS sequence"/>
</dbReference>
<comment type="caution">
    <text evidence="1">The sequence shown here is derived from an EMBL/GenBank/DDBJ whole genome shotgun (WGS) entry which is preliminary data.</text>
</comment>
<proteinExistence type="predicted"/>
<sequence length="158" mass="18422">MADINLIKIENRFDKGSLSFLNPRNWFRKKYTKENTNILFIDDEDMPVVDNLKKAGYRVKKVRDVKDVDDAEVQSAQLIFVDYRGVGKNISQTYEGLGLAERLVDTYKNKKRIILYSAYNFSSDVALNEIFNKVHNRISKNSDTSEFMKLIELEISRL</sequence>
<protein>
    <submittedName>
        <fullName evidence="1">Response regulator</fullName>
    </submittedName>
</protein>
<evidence type="ECO:0000313" key="2">
    <source>
        <dbReference type="Proteomes" id="UP000033980"/>
    </source>
</evidence>
<name>A0A0G1D4N1_9BACT</name>
<evidence type="ECO:0000313" key="1">
    <source>
        <dbReference type="EMBL" id="KKS92627.1"/>
    </source>
</evidence>
<dbReference type="AlphaFoldDB" id="A0A0G1D4N1"/>
<organism evidence="1 2">
    <name type="scientific">Candidatus Collierbacteria bacterium GW2011_GWC2_43_12</name>
    <dbReference type="NCBI Taxonomy" id="1618390"/>
    <lineage>
        <taxon>Bacteria</taxon>
        <taxon>Candidatus Collieribacteriota</taxon>
    </lineage>
</organism>